<evidence type="ECO:0000313" key="2">
    <source>
        <dbReference type="EMBL" id="GMN57555.1"/>
    </source>
</evidence>
<organism evidence="2 3">
    <name type="scientific">Ficus carica</name>
    <name type="common">Common fig</name>
    <dbReference type="NCBI Taxonomy" id="3494"/>
    <lineage>
        <taxon>Eukaryota</taxon>
        <taxon>Viridiplantae</taxon>
        <taxon>Streptophyta</taxon>
        <taxon>Embryophyta</taxon>
        <taxon>Tracheophyta</taxon>
        <taxon>Spermatophyta</taxon>
        <taxon>Magnoliopsida</taxon>
        <taxon>eudicotyledons</taxon>
        <taxon>Gunneridae</taxon>
        <taxon>Pentapetalae</taxon>
        <taxon>rosids</taxon>
        <taxon>fabids</taxon>
        <taxon>Rosales</taxon>
        <taxon>Moraceae</taxon>
        <taxon>Ficeae</taxon>
        <taxon>Ficus</taxon>
    </lineage>
</organism>
<evidence type="ECO:0008006" key="4">
    <source>
        <dbReference type="Google" id="ProtNLM"/>
    </source>
</evidence>
<evidence type="ECO:0000313" key="3">
    <source>
        <dbReference type="Proteomes" id="UP001187192"/>
    </source>
</evidence>
<protein>
    <recommendedName>
        <fullName evidence="4">MADS-box transcription factor</fullName>
    </recommendedName>
</protein>
<reference evidence="2" key="1">
    <citation type="submission" date="2023-07" db="EMBL/GenBank/DDBJ databases">
        <title>draft genome sequence of fig (Ficus carica).</title>
        <authorList>
            <person name="Takahashi T."/>
            <person name="Nishimura K."/>
        </authorList>
    </citation>
    <scope>NUCLEOTIDE SEQUENCE</scope>
</reference>
<accession>A0AA88DLM6</accession>
<dbReference type="AlphaFoldDB" id="A0AA88DLM6"/>
<comment type="caution">
    <text evidence="2">The sequence shown here is derived from an EMBL/GenBank/DDBJ whole genome shotgun (WGS) entry which is preliminary data.</text>
</comment>
<sequence length="119" mass="13533">MVKTLERYQKCSYGAIEVSKPSKEFETQYMLDQLADLQSKLDEISSRNNFRSESWEVGDQDHQQTMPYAPPHAHSQGLIFQPLDCNPNLQIGFNAVVSEQITSTSHAQQVNGFIPGWML</sequence>
<gene>
    <name evidence="2" type="ORF">TIFTF001_026661</name>
</gene>
<dbReference type="EMBL" id="BTGU01000071">
    <property type="protein sequence ID" value="GMN57555.1"/>
    <property type="molecule type" value="Genomic_DNA"/>
</dbReference>
<keyword evidence="3" id="KW-1185">Reference proteome</keyword>
<name>A0AA88DLM6_FICCA</name>
<dbReference type="Proteomes" id="UP001187192">
    <property type="component" value="Unassembled WGS sequence"/>
</dbReference>
<feature type="region of interest" description="Disordered" evidence="1">
    <location>
        <begin position="52"/>
        <end position="73"/>
    </location>
</feature>
<proteinExistence type="predicted"/>
<evidence type="ECO:0000256" key="1">
    <source>
        <dbReference type="SAM" id="MobiDB-lite"/>
    </source>
</evidence>